<name>W7E339_BIPV3</name>
<feature type="chain" id="PRO_5004893690" evidence="1">
    <location>
        <begin position="26"/>
        <end position="57"/>
    </location>
</feature>
<organism evidence="2 3">
    <name type="scientific">Bipolaris victoriae (strain FI3)</name>
    <name type="common">Victoria blight of oats agent</name>
    <name type="synonym">Cochliobolus victoriae</name>
    <dbReference type="NCBI Taxonomy" id="930091"/>
    <lineage>
        <taxon>Eukaryota</taxon>
        <taxon>Fungi</taxon>
        <taxon>Dikarya</taxon>
        <taxon>Ascomycota</taxon>
        <taxon>Pezizomycotina</taxon>
        <taxon>Dothideomycetes</taxon>
        <taxon>Pleosporomycetidae</taxon>
        <taxon>Pleosporales</taxon>
        <taxon>Pleosporineae</taxon>
        <taxon>Pleosporaceae</taxon>
        <taxon>Bipolaris</taxon>
    </lineage>
</organism>
<keyword evidence="3" id="KW-1185">Reference proteome</keyword>
<dbReference type="Proteomes" id="UP000054337">
    <property type="component" value="Unassembled WGS sequence"/>
</dbReference>
<feature type="signal peptide" evidence="1">
    <location>
        <begin position="1"/>
        <end position="25"/>
    </location>
</feature>
<reference evidence="2 3" key="1">
    <citation type="journal article" date="2013" name="PLoS Genet.">
        <title>Comparative genome structure, secondary metabolite, and effector coding capacity across Cochliobolus pathogens.</title>
        <authorList>
            <person name="Condon B.J."/>
            <person name="Leng Y."/>
            <person name="Wu D."/>
            <person name="Bushley K.E."/>
            <person name="Ohm R.A."/>
            <person name="Otillar R."/>
            <person name="Martin J."/>
            <person name="Schackwitz W."/>
            <person name="Grimwood J."/>
            <person name="MohdZainudin N."/>
            <person name="Xue C."/>
            <person name="Wang R."/>
            <person name="Manning V.A."/>
            <person name="Dhillon B."/>
            <person name="Tu Z.J."/>
            <person name="Steffenson B.J."/>
            <person name="Salamov A."/>
            <person name="Sun H."/>
            <person name="Lowry S."/>
            <person name="LaButti K."/>
            <person name="Han J."/>
            <person name="Copeland A."/>
            <person name="Lindquist E."/>
            <person name="Barry K."/>
            <person name="Schmutz J."/>
            <person name="Baker S.E."/>
            <person name="Ciuffetti L.M."/>
            <person name="Grigoriev I.V."/>
            <person name="Zhong S."/>
            <person name="Turgeon B.G."/>
        </authorList>
    </citation>
    <scope>NUCLEOTIDE SEQUENCE [LARGE SCALE GENOMIC DNA]</scope>
    <source>
        <strain evidence="2 3">FI3</strain>
    </source>
</reference>
<evidence type="ECO:0000256" key="1">
    <source>
        <dbReference type="SAM" id="SignalP"/>
    </source>
</evidence>
<keyword evidence="1" id="KW-0732">Signal</keyword>
<accession>W7E339</accession>
<gene>
    <name evidence="2" type="ORF">COCVIDRAFT_116875</name>
</gene>
<protein>
    <submittedName>
        <fullName evidence="2">Uncharacterized protein</fullName>
    </submittedName>
</protein>
<dbReference type="AlphaFoldDB" id="W7E339"/>
<proteinExistence type="predicted"/>
<evidence type="ECO:0000313" key="2">
    <source>
        <dbReference type="EMBL" id="EUN20435.1"/>
    </source>
</evidence>
<dbReference type="RefSeq" id="XP_014550009.1">
    <property type="nucleotide sequence ID" value="XM_014694523.1"/>
</dbReference>
<evidence type="ECO:0000313" key="3">
    <source>
        <dbReference type="Proteomes" id="UP000054337"/>
    </source>
</evidence>
<dbReference type="EMBL" id="KI969054">
    <property type="protein sequence ID" value="EUN20435.1"/>
    <property type="molecule type" value="Genomic_DNA"/>
</dbReference>
<sequence>MVLLGLHIIIEVIIIVKVIPRPVRSTSNFIEILLQQPLGPSKWQAEAKGRATYRHTP</sequence>
<dbReference type="GeneID" id="26250975"/>
<dbReference type="HOGENOM" id="CLU_2996221_0_0_1"/>